<dbReference type="InterPro" id="IPR017441">
    <property type="entry name" value="Protein_kinase_ATP_BS"/>
</dbReference>
<evidence type="ECO:0000256" key="2">
    <source>
        <dbReference type="ARBA" id="ARBA00008867"/>
    </source>
</evidence>
<keyword evidence="7 10" id="KW-0547">Nucleotide-binding</keyword>
<feature type="compositionally biased region" description="Low complexity" evidence="11">
    <location>
        <begin position="750"/>
        <end position="762"/>
    </location>
</feature>
<dbReference type="Pfam" id="PF00069">
    <property type="entry name" value="Pkinase"/>
    <property type="match status" value="1"/>
</dbReference>
<dbReference type="FunFam" id="1.10.510.10:FF:000380">
    <property type="entry name" value="Serine/threonine-protein kinase ppk15"/>
    <property type="match status" value="1"/>
</dbReference>
<dbReference type="InterPro" id="IPR011009">
    <property type="entry name" value="Kinase-like_dom_sf"/>
</dbReference>
<sequence>MDQWGAYSDSAGPSRRYNGNPGTAQPSQPPAGFTYEQYQGGMGAHNQSLAASPTATPQMRDGNGDVAMQDAQDPYGSMKYPMRPHHQQHLSTGRASSHHSPQEPSAAAQRYSPMETLSPSSPYGVAPPQGQYGSQRQSPTRPGAYSSPNSYYANRQQAQQLPPITPFASNNEGYPSSATAQLNAVFGNDPKSPRRPAPQSAQGPSGRGPVPEFSKVRSMADLQPKINSQPAFRRANPEGGFISPLQALTSHLPSTYRICNPSFKYESSRNPRRVLTKPSKGVKNDGFDNEDSDYILYVNDILGSEETGHKNRYLILDVLGQGTFGQVVKCQNLKTQEVVAVKVVKNRTAYFNQSMMEVSVLDLLNTKLDKNDDHHLLRLKDTFIHRQHLCLVFELLSVNLYELIKQNQFRGLSTTLVRVFAQQLLNGLSLLNKARLIHCDLKPENILLKNLESPIIKIIDFGSACDERQTVYTYIQSRFYRSPEVLLGLPYSSAIDMWSLGCIVVELFLGLPLFPGSSEYNQVSRIVEMLGNPPNWMLEMGKQSGEFFEKRHDVDDYGRRTYHLKSMEQYSREHGTKEQPSKKYFQATTLPEIIRSYAMPRKNMKQSEIDREMNNRVAFIDFVRGLLNINPLERWSPQQAKLHPFITQQKFTGPFVPPMNLKSSSINRSPAPGTQQQQQAEALSKQRAQAAQAQVHTAQAHSAAQAQYGPAAPIGQYPPVAPQAPPVYNNNNNMYSPSTSHQAAPPPYPSQQSGTYNQMGMMPQPPAQMPPAQYGAGPSQQQQSLYAQATMRSGRQRASTMEVQQGGIPVTIQRVASHLDPSQPIRLQPSPAYYPPPPDGGPDGNPGSARRRGSRAAQGAQGGTRNNRDFIRNLEDRTLEEGFMGQSQWH</sequence>
<dbReference type="PROSITE" id="PS00107">
    <property type="entry name" value="PROTEIN_KINASE_ATP"/>
    <property type="match status" value="1"/>
</dbReference>
<dbReference type="InterPro" id="IPR050494">
    <property type="entry name" value="Ser_Thr_dual-spec_kinase"/>
</dbReference>
<evidence type="ECO:0000256" key="6">
    <source>
        <dbReference type="ARBA" id="ARBA00022679"/>
    </source>
</evidence>
<dbReference type="OrthoDB" id="9332038at2759"/>
<keyword evidence="4" id="KW-0723">Serine/threonine-protein kinase</keyword>
<evidence type="ECO:0000256" key="3">
    <source>
        <dbReference type="ARBA" id="ARBA00022490"/>
    </source>
</evidence>
<feature type="compositionally biased region" description="Polar residues" evidence="11">
    <location>
        <begin position="45"/>
        <end position="57"/>
    </location>
</feature>
<keyword evidence="3" id="KW-0963">Cytoplasm</keyword>
<evidence type="ECO:0000259" key="12">
    <source>
        <dbReference type="PROSITE" id="PS50011"/>
    </source>
</evidence>
<reference evidence="13" key="1">
    <citation type="submission" date="2019-07" db="EMBL/GenBank/DDBJ databases">
        <title>Hyphodiscus hymeniophilus genome sequencing and assembly.</title>
        <authorList>
            <person name="Kramer G."/>
            <person name="Nodwell J."/>
        </authorList>
    </citation>
    <scope>NUCLEOTIDE SEQUENCE</scope>
    <source>
        <strain evidence="13">ATCC 34498</strain>
    </source>
</reference>
<keyword evidence="9 10" id="KW-0067">ATP-binding</keyword>
<keyword evidence="14" id="KW-1185">Reference proteome</keyword>
<dbReference type="GO" id="GO:0005524">
    <property type="term" value="F:ATP binding"/>
    <property type="evidence" value="ECO:0007669"/>
    <property type="project" value="UniProtKB-UniRule"/>
</dbReference>
<comment type="similarity">
    <text evidence="2">Belongs to the protein kinase superfamily. CMGC Ser/Thr protein kinase family. MNB/DYRK subfamily.</text>
</comment>
<feature type="region of interest" description="Disordered" evidence="11">
    <location>
        <begin position="822"/>
        <end position="870"/>
    </location>
</feature>
<proteinExistence type="inferred from homology"/>
<evidence type="ECO:0000256" key="10">
    <source>
        <dbReference type="PROSITE-ProRule" id="PRU10141"/>
    </source>
</evidence>
<dbReference type="EMBL" id="VNKQ01000010">
    <property type="protein sequence ID" value="KAG0648529.1"/>
    <property type="molecule type" value="Genomic_DNA"/>
</dbReference>
<evidence type="ECO:0000256" key="8">
    <source>
        <dbReference type="ARBA" id="ARBA00022777"/>
    </source>
</evidence>
<evidence type="ECO:0000256" key="1">
    <source>
        <dbReference type="ARBA" id="ARBA00004496"/>
    </source>
</evidence>
<feature type="compositionally biased region" description="Polar residues" evidence="11">
    <location>
        <begin position="89"/>
        <end position="103"/>
    </location>
</feature>
<dbReference type="PANTHER" id="PTHR24058:SF17">
    <property type="entry name" value="HOMEODOMAIN INTERACTING PROTEIN KINASE, ISOFORM D"/>
    <property type="match status" value="1"/>
</dbReference>
<feature type="region of interest" description="Disordered" evidence="11">
    <location>
        <begin position="1"/>
        <end position="213"/>
    </location>
</feature>
<evidence type="ECO:0000313" key="14">
    <source>
        <dbReference type="Proteomes" id="UP000785200"/>
    </source>
</evidence>
<feature type="compositionally biased region" description="Polar residues" evidence="11">
    <location>
        <begin position="779"/>
        <end position="800"/>
    </location>
</feature>
<dbReference type="Gene3D" id="1.10.510.10">
    <property type="entry name" value="Transferase(Phosphotransferase) domain 1"/>
    <property type="match status" value="1"/>
</dbReference>
<keyword evidence="6" id="KW-0808">Transferase</keyword>
<feature type="compositionally biased region" description="Low complexity" evidence="11">
    <location>
        <begin position="686"/>
        <end position="707"/>
    </location>
</feature>
<dbReference type="Gene3D" id="3.30.200.20">
    <property type="entry name" value="Phosphorylase Kinase, domain 1"/>
    <property type="match status" value="1"/>
</dbReference>
<dbReference type="InterPro" id="IPR000719">
    <property type="entry name" value="Prot_kinase_dom"/>
</dbReference>
<evidence type="ECO:0000256" key="9">
    <source>
        <dbReference type="ARBA" id="ARBA00022840"/>
    </source>
</evidence>
<name>A0A9P6VIX6_9HELO</name>
<dbReference type="GO" id="GO:0005737">
    <property type="term" value="C:cytoplasm"/>
    <property type="evidence" value="ECO:0007669"/>
    <property type="project" value="UniProtKB-SubCell"/>
</dbReference>
<dbReference type="GO" id="GO:0004713">
    <property type="term" value="F:protein tyrosine kinase activity"/>
    <property type="evidence" value="ECO:0007669"/>
    <property type="project" value="TreeGrafter"/>
</dbReference>
<feature type="compositionally biased region" description="Polar residues" evidence="11">
    <location>
        <begin position="661"/>
        <end position="674"/>
    </location>
</feature>
<accession>A0A9P6VIX6</accession>
<evidence type="ECO:0000256" key="7">
    <source>
        <dbReference type="ARBA" id="ARBA00022741"/>
    </source>
</evidence>
<dbReference type="GO" id="GO:0004674">
    <property type="term" value="F:protein serine/threonine kinase activity"/>
    <property type="evidence" value="ECO:0007669"/>
    <property type="project" value="UniProtKB-KW"/>
</dbReference>
<dbReference type="Proteomes" id="UP000785200">
    <property type="component" value="Unassembled WGS sequence"/>
</dbReference>
<protein>
    <submittedName>
        <fullName evidence="13">Dual specificity kinase YAK1</fullName>
    </submittedName>
</protein>
<evidence type="ECO:0000256" key="4">
    <source>
        <dbReference type="ARBA" id="ARBA00022527"/>
    </source>
</evidence>
<dbReference type="AlphaFoldDB" id="A0A9P6VIX6"/>
<feature type="region of interest" description="Disordered" evidence="11">
    <location>
        <begin position="720"/>
        <end position="800"/>
    </location>
</feature>
<evidence type="ECO:0000256" key="5">
    <source>
        <dbReference type="ARBA" id="ARBA00022553"/>
    </source>
</evidence>
<comment type="subcellular location">
    <subcellularLocation>
        <location evidence="1">Cytoplasm</location>
    </subcellularLocation>
</comment>
<dbReference type="CDD" id="cd14212">
    <property type="entry name" value="PKc_YAK1"/>
    <property type="match status" value="1"/>
</dbReference>
<dbReference type="InterPro" id="IPR008271">
    <property type="entry name" value="Ser/Thr_kinase_AS"/>
</dbReference>
<feature type="compositionally biased region" description="Polar residues" evidence="11">
    <location>
        <begin position="131"/>
        <end position="182"/>
    </location>
</feature>
<dbReference type="PROSITE" id="PS00108">
    <property type="entry name" value="PROTEIN_KINASE_ST"/>
    <property type="match status" value="1"/>
</dbReference>
<feature type="binding site" evidence="10">
    <location>
        <position position="342"/>
    </location>
    <ligand>
        <name>ATP</name>
        <dbReference type="ChEBI" id="CHEBI:30616"/>
    </ligand>
</feature>
<keyword evidence="8 13" id="KW-0418">Kinase</keyword>
<feature type="region of interest" description="Disordered" evidence="11">
    <location>
        <begin position="653"/>
        <end position="707"/>
    </location>
</feature>
<gene>
    <name evidence="13" type="ORF">D0Z07_5575</name>
</gene>
<keyword evidence="5" id="KW-0597">Phosphoprotein</keyword>
<dbReference type="PROSITE" id="PS50011">
    <property type="entry name" value="PROTEIN_KINASE_DOM"/>
    <property type="match status" value="1"/>
</dbReference>
<dbReference type="GO" id="GO:0005634">
    <property type="term" value="C:nucleus"/>
    <property type="evidence" value="ECO:0007669"/>
    <property type="project" value="TreeGrafter"/>
</dbReference>
<organism evidence="13 14">
    <name type="scientific">Hyphodiscus hymeniophilus</name>
    <dbReference type="NCBI Taxonomy" id="353542"/>
    <lineage>
        <taxon>Eukaryota</taxon>
        <taxon>Fungi</taxon>
        <taxon>Dikarya</taxon>
        <taxon>Ascomycota</taxon>
        <taxon>Pezizomycotina</taxon>
        <taxon>Leotiomycetes</taxon>
        <taxon>Helotiales</taxon>
        <taxon>Hyphodiscaceae</taxon>
        <taxon>Hyphodiscus</taxon>
    </lineage>
</organism>
<dbReference type="FunFam" id="3.30.200.20:FF:000087">
    <property type="entry name" value="Dual specificity tyrosine-phosphorylation-regulated kinase 1A"/>
    <property type="match status" value="1"/>
</dbReference>
<comment type="caution">
    <text evidence="13">The sequence shown here is derived from an EMBL/GenBank/DDBJ whole genome shotgun (WGS) entry which is preliminary data.</text>
</comment>
<dbReference type="SUPFAM" id="SSF56112">
    <property type="entry name" value="Protein kinase-like (PK-like)"/>
    <property type="match status" value="1"/>
</dbReference>
<evidence type="ECO:0000313" key="13">
    <source>
        <dbReference type="EMBL" id="KAG0648529.1"/>
    </source>
</evidence>
<evidence type="ECO:0000256" key="11">
    <source>
        <dbReference type="SAM" id="MobiDB-lite"/>
    </source>
</evidence>
<dbReference type="SMART" id="SM00220">
    <property type="entry name" value="S_TKc"/>
    <property type="match status" value="1"/>
</dbReference>
<dbReference type="PANTHER" id="PTHR24058">
    <property type="entry name" value="DUAL SPECIFICITY PROTEIN KINASE"/>
    <property type="match status" value="1"/>
</dbReference>
<feature type="domain" description="Protein kinase" evidence="12">
    <location>
        <begin position="313"/>
        <end position="646"/>
    </location>
</feature>